<proteinExistence type="predicted"/>
<name>A0ABV3M816_9ACTN</name>
<organism evidence="1 2">
    <name type="scientific">Streptomyces huasconensis</name>
    <dbReference type="NCBI Taxonomy" id="1854574"/>
    <lineage>
        <taxon>Bacteria</taxon>
        <taxon>Bacillati</taxon>
        <taxon>Actinomycetota</taxon>
        <taxon>Actinomycetes</taxon>
        <taxon>Kitasatosporales</taxon>
        <taxon>Streptomycetaceae</taxon>
        <taxon>Streptomyces</taxon>
    </lineage>
</organism>
<keyword evidence="2" id="KW-1185">Reference proteome</keyword>
<gene>
    <name evidence="1" type="ORF">AB0887_36295</name>
</gene>
<sequence>MEQLIKRMTEESVWQKWVAANSASGGATQSAKNGCISATPKSGCISVTGKTGCIS</sequence>
<evidence type="ECO:0000313" key="2">
    <source>
        <dbReference type="Proteomes" id="UP001553843"/>
    </source>
</evidence>
<reference evidence="1 2" key="1">
    <citation type="submission" date="2024-06" db="EMBL/GenBank/DDBJ databases">
        <title>The Natural Products Discovery Center: Release of the First 8490 Sequenced Strains for Exploring Actinobacteria Biosynthetic Diversity.</title>
        <authorList>
            <person name="Kalkreuter E."/>
            <person name="Kautsar S.A."/>
            <person name="Yang D."/>
            <person name="Bader C.D."/>
            <person name="Teijaro C.N."/>
            <person name="Fluegel L."/>
            <person name="Davis C.M."/>
            <person name="Simpson J.R."/>
            <person name="Lauterbach L."/>
            <person name="Steele A.D."/>
            <person name="Gui C."/>
            <person name="Meng S."/>
            <person name="Li G."/>
            <person name="Viehrig K."/>
            <person name="Ye F."/>
            <person name="Su P."/>
            <person name="Kiefer A.F."/>
            <person name="Nichols A."/>
            <person name="Cepeda A.J."/>
            <person name="Yan W."/>
            <person name="Fan B."/>
            <person name="Jiang Y."/>
            <person name="Adhikari A."/>
            <person name="Zheng C.-J."/>
            <person name="Schuster L."/>
            <person name="Cowan T.M."/>
            <person name="Smanski M.J."/>
            <person name="Chevrette M.G."/>
            <person name="De Carvalho L.P.S."/>
            <person name="Shen B."/>
        </authorList>
    </citation>
    <scope>NUCLEOTIDE SEQUENCE [LARGE SCALE GENOMIC DNA]</scope>
    <source>
        <strain evidence="1 2">NPDC047833</strain>
    </source>
</reference>
<dbReference type="EMBL" id="JBEYRS010000025">
    <property type="protein sequence ID" value="MEW2367386.1"/>
    <property type="molecule type" value="Genomic_DNA"/>
</dbReference>
<evidence type="ECO:0000313" key="1">
    <source>
        <dbReference type="EMBL" id="MEW2367386.1"/>
    </source>
</evidence>
<protein>
    <submittedName>
        <fullName evidence="1">Uncharacterized protein</fullName>
    </submittedName>
</protein>
<accession>A0ABV3M816</accession>
<comment type="caution">
    <text evidence="1">The sequence shown here is derived from an EMBL/GenBank/DDBJ whole genome shotgun (WGS) entry which is preliminary data.</text>
</comment>
<dbReference type="Proteomes" id="UP001553843">
    <property type="component" value="Unassembled WGS sequence"/>
</dbReference>
<dbReference type="RefSeq" id="WP_167516016.1">
    <property type="nucleotide sequence ID" value="NZ_CP086119.1"/>
</dbReference>